<evidence type="ECO:0000313" key="2">
    <source>
        <dbReference type="Proteomes" id="UP000004728"/>
    </source>
</evidence>
<evidence type="ECO:0000313" key="1">
    <source>
        <dbReference type="EMBL" id="EGD59795.1"/>
    </source>
</evidence>
<name>F1Z613_9SPHN</name>
<dbReference type="AlphaFoldDB" id="F1Z613"/>
<dbReference type="Proteomes" id="UP000004728">
    <property type="component" value="Unassembled WGS sequence"/>
</dbReference>
<dbReference type="InParanoid" id="F1Z613"/>
<accession>F1Z613</accession>
<gene>
    <name evidence="1" type="ORF">Y88_2232</name>
</gene>
<keyword evidence="2" id="KW-1185">Reference proteome</keyword>
<reference evidence="1 2" key="1">
    <citation type="journal article" date="2012" name="J. Bacteriol.">
        <title>Draft Genome Sequence of Novosphingobium nitrogenifigens Y88T.</title>
        <authorList>
            <person name="Strabala T.J."/>
            <person name="Macdonald L."/>
            <person name="Liu V."/>
            <person name="Smit A.M."/>
        </authorList>
    </citation>
    <scope>NUCLEOTIDE SEQUENCE [LARGE SCALE GENOMIC DNA]</scope>
    <source>
        <strain evidence="1 2">DSM 19370</strain>
    </source>
</reference>
<dbReference type="RefSeq" id="WP_008069546.1">
    <property type="nucleotide sequence ID" value="NZ_AQWK01000003.1"/>
</dbReference>
<dbReference type="EMBL" id="AEWJ01000024">
    <property type="protein sequence ID" value="EGD59795.1"/>
    <property type="molecule type" value="Genomic_DNA"/>
</dbReference>
<dbReference type="HOGENOM" id="CLU_3170888_0_0_5"/>
<organism evidence="1 2">
    <name type="scientific">Novosphingobium nitrogenifigens DSM 19370</name>
    <dbReference type="NCBI Taxonomy" id="983920"/>
    <lineage>
        <taxon>Bacteria</taxon>
        <taxon>Pseudomonadati</taxon>
        <taxon>Pseudomonadota</taxon>
        <taxon>Alphaproteobacteria</taxon>
        <taxon>Sphingomonadales</taxon>
        <taxon>Sphingomonadaceae</taxon>
        <taxon>Novosphingobium</taxon>
    </lineage>
</organism>
<sequence length="47" mass="4910">MKPFGKEFYRALLIGFLLGSAGMALTANGIEVSAKPTTVASTPAQPR</sequence>
<proteinExistence type="predicted"/>
<protein>
    <submittedName>
        <fullName evidence="1">Uncharacterized protein</fullName>
    </submittedName>
</protein>
<comment type="caution">
    <text evidence="1">The sequence shown here is derived from an EMBL/GenBank/DDBJ whole genome shotgun (WGS) entry which is preliminary data.</text>
</comment>